<keyword evidence="3" id="KW-1185">Reference proteome</keyword>
<gene>
    <name evidence="2" type="ORF">PVK06_048299</name>
</gene>
<proteinExistence type="predicted"/>
<dbReference type="Proteomes" id="UP001358586">
    <property type="component" value="Chromosome 13"/>
</dbReference>
<feature type="compositionally biased region" description="Basic and acidic residues" evidence="1">
    <location>
        <begin position="120"/>
        <end position="129"/>
    </location>
</feature>
<reference evidence="2 3" key="1">
    <citation type="submission" date="2023-03" db="EMBL/GenBank/DDBJ databases">
        <title>WGS of Gossypium arboreum.</title>
        <authorList>
            <person name="Yu D."/>
        </authorList>
    </citation>
    <scope>NUCLEOTIDE SEQUENCE [LARGE SCALE GENOMIC DNA]</scope>
    <source>
        <tissue evidence="2">Leaf</tissue>
    </source>
</reference>
<evidence type="ECO:0000313" key="2">
    <source>
        <dbReference type="EMBL" id="KAK5772038.1"/>
    </source>
</evidence>
<accession>A0ABR0MG30</accession>
<sequence length="189" mass="21378">MARMKDTFYSNARLEHDESCETVIAINSFLMNTLICLTLENFGEFFKLPLGFLFNNITKQIGKELASKISLPFDMYLSCIFKCLNIPTNANTPLAINCQPISFTALHKVGFKMDHLIGNRVKDDHHNPQDDNDYDDIKEDHDDIPPAEHNPPPTSLFAQTSTPPLSDGMFVVVFSVITSLSEEFRGFRT</sequence>
<evidence type="ECO:0000313" key="3">
    <source>
        <dbReference type="Proteomes" id="UP001358586"/>
    </source>
</evidence>
<dbReference type="EMBL" id="JARKNE010000013">
    <property type="protein sequence ID" value="KAK5772038.1"/>
    <property type="molecule type" value="Genomic_DNA"/>
</dbReference>
<organism evidence="2 3">
    <name type="scientific">Gossypium arboreum</name>
    <name type="common">Tree cotton</name>
    <name type="synonym">Gossypium nanking</name>
    <dbReference type="NCBI Taxonomy" id="29729"/>
    <lineage>
        <taxon>Eukaryota</taxon>
        <taxon>Viridiplantae</taxon>
        <taxon>Streptophyta</taxon>
        <taxon>Embryophyta</taxon>
        <taxon>Tracheophyta</taxon>
        <taxon>Spermatophyta</taxon>
        <taxon>Magnoliopsida</taxon>
        <taxon>eudicotyledons</taxon>
        <taxon>Gunneridae</taxon>
        <taxon>Pentapetalae</taxon>
        <taxon>rosids</taxon>
        <taxon>malvids</taxon>
        <taxon>Malvales</taxon>
        <taxon>Malvaceae</taxon>
        <taxon>Malvoideae</taxon>
        <taxon>Gossypium</taxon>
    </lineage>
</organism>
<comment type="caution">
    <text evidence="2">The sequence shown here is derived from an EMBL/GenBank/DDBJ whole genome shotgun (WGS) entry which is preliminary data.</text>
</comment>
<protein>
    <submittedName>
        <fullName evidence="2">Uncharacterized protein</fullName>
    </submittedName>
</protein>
<evidence type="ECO:0000256" key="1">
    <source>
        <dbReference type="SAM" id="MobiDB-lite"/>
    </source>
</evidence>
<name>A0ABR0MG30_GOSAR</name>
<feature type="region of interest" description="Disordered" evidence="1">
    <location>
        <begin position="120"/>
        <end position="160"/>
    </location>
</feature>